<dbReference type="InterPro" id="IPR013654">
    <property type="entry name" value="PAS_2"/>
</dbReference>
<dbReference type="SMART" id="SM00065">
    <property type="entry name" value="GAF"/>
    <property type="match status" value="1"/>
</dbReference>
<keyword evidence="5" id="KW-0675">Receptor</keyword>
<dbReference type="InterPro" id="IPR043150">
    <property type="entry name" value="Phytochrome_PHY_sf"/>
</dbReference>
<keyword evidence="1" id="KW-0600">Photoreceptor protein</keyword>
<evidence type="ECO:0000313" key="8">
    <source>
        <dbReference type="Proteomes" id="UP001501771"/>
    </source>
</evidence>
<dbReference type="PANTHER" id="PTHR43156">
    <property type="entry name" value="STAGE II SPORULATION PROTEIN E-RELATED"/>
    <property type="match status" value="1"/>
</dbReference>
<evidence type="ECO:0000256" key="3">
    <source>
        <dbReference type="ARBA" id="ARBA00022801"/>
    </source>
</evidence>
<feature type="domain" description="Phytochrome chromophore attachment site" evidence="6">
    <location>
        <begin position="156"/>
        <end position="315"/>
    </location>
</feature>
<dbReference type="InterPro" id="IPR035965">
    <property type="entry name" value="PAS-like_dom_sf"/>
</dbReference>
<evidence type="ECO:0000256" key="4">
    <source>
        <dbReference type="ARBA" id="ARBA00022991"/>
    </source>
</evidence>
<dbReference type="InterPro" id="IPR003018">
    <property type="entry name" value="GAF"/>
</dbReference>
<name>A0ABN2ZB84_9ACTN</name>
<dbReference type="InterPro" id="IPR016132">
    <property type="entry name" value="Phyto_chromo_attachment"/>
</dbReference>
<dbReference type="Pfam" id="PF01590">
    <property type="entry name" value="GAF"/>
    <property type="match status" value="1"/>
</dbReference>
<dbReference type="InterPro" id="IPR036457">
    <property type="entry name" value="PPM-type-like_dom_sf"/>
</dbReference>
<dbReference type="PRINTS" id="PR01033">
    <property type="entry name" value="PHYTOCHROME"/>
</dbReference>
<dbReference type="Pfam" id="PF07228">
    <property type="entry name" value="SpoIIE"/>
    <property type="match status" value="1"/>
</dbReference>
<comment type="caution">
    <text evidence="7">The sequence shown here is derived from an EMBL/GenBank/DDBJ whole genome shotgun (WGS) entry which is preliminary data.</text>
</comment>
<keyword evidence="3" id="KW-0378">Hydrolase</keyword>
<evidence type="ECO:0000313" key="7">
    <source>
        <dbReference type="EMBL" id="GAA2139333.1"/>
    </source>
</evidence>
<reference evidence="7 8" key="1">
    <citation type="journal article" date="2019" name="Int. J. Syst. Evol. Microbiol.">
        <title>The Global Catalogue of Microorganisms (GCM) 10K type strain sequencing project: providing services to taxonomists for standard genome sequencing and annotation.</title>
        <authorList>
            <consortium name="The Broad Institute Genomics Platform"/>
            <consortium name="The Broad Institute Genome Sequencing Center for Infectious Disease"/>
            <person name="Wu L."/>
            <person name="Ma J."/>
        </authorList>
    </citation>
    <scope>NUCLEOTIDE SEQUENCE [LARGE SCALE GENOMIC DNA]</scope>
    <source>
        <strain evidence="7 8">JCM 16022</strain>
    </source>
</reference>
<evidence type="ECO:0000256" key="2">
    <source>
        <dbReference type="ARBA" id="ARBA00022606"/>
    </source>
</evidence>
<keyword evidence="4" id="KW-0157">Chromophore</keyword>
<keyword evidence="8" id="KW-1185">Reference proteome</keyword>
<dbReference type="RefSeq" id="WP_344147973.1">
    <property type="nucleotide sequence ID" value="NZ_BAAAQR010000002.1"/>
</dbReference>
<dbReference type="Gene3D" id="3.30.450.270">
    <property type="match status" value="1"/>
</dbReference>
<dbReference type="Pfam" id="PF08446">
    <property type="entry name" value="PAS_2"/>
    <property type="match status" value="1"/>
</dbReference>
<evidence type="ECO:0000259" key="6">
    <source>
        <dbReference type="PROSITE" id="PS50046"/>
    </source>
</evidence>
<dbReference type="SUPFAM" id="SSF55781">
    <property type="entry name" value="GAF domain-like"/>
    <property type="match status" value="2"/>
</dbReference>
<dbReference type="InterPro" id="IPR052016">
    <property type="entry name" value="Bact_Sigma-Reg"/>
</dbReference>
<dbReference type="PROSITE" id="PS50046">
    <property type="entry name" value="PHYTOCHROME_2"/>
    <property type="match status" value="1"/>
</dbReference>
<evidence type="ECO:0000256" key="1">
    <source>
        <dbReference type="ARBA" id="ARBA00022543"/>
    </source>
</evidence>
<dbReference type="InterPro" id="IPR001294">
    <property type="entry name" value="Phytochrome"/>
</dbReference>
<dbReference type="Gene3D" id="3.30.450.40">
    <property type="match status" value="1"/>
</dbReference>
<evidence type="ECO:0000256" key="5">
    <source>
        <dbReference type="ARBA" id="ARBA00023170"/>
    </source>
</evidence>
<sequence length="751" mass="80588">MTAPSHAGHTPAYGPVDLTNCEAEPIHVPGAIQPHGVLLAVDPDSLAIAIASANCHELLGISADRAHGTRLGEVLGPDLAAQVRRRAAEGAFHEPLIAFLPGSLAGSLAGVEVDVSLHRSGARLVVEIESLGRPRSVLLSYQSARAAMGRLSAQTSVSDLAEQLAREVGEMTGFDRVMVYRFDRDWNGEVIAEERRPDLNPFLGLHYPASDIPAQARRLYTVNWTRLIADVDYAPVPLEPVLDPGTGAPLDLSFSTLRSVSPIHLEYLQNMGVTASMSISLVIDGELWGLIACHHYSGPHRPSQDARAAAEFLGQVASQQIADRARGDARERALQRSATLGRIAGRAAATHRPLLDSLLEDPELLTLMAASGVALSYDGTQRSLGDVPDPAVQALVAQRLLGPEDGSVGHTDRLAELDPALTDRAGLPAGALAIGTLPDRWLVWFRSELEQSVDWGGDPHNKQLAASEDGSIRLSPRKSFDKWRETVRGRSRPWDEEDVEAARELRSRINGLLLKGSRDQIEVAESLQRSVLADGPPQLDGLEIAVRYSSAATYPLGGDWWDWLELDEHRVAFVIGDVAGHGVSAVAAMTQVRAALRAYLFAGHEVGTSLDQLDRFMSELLGDQIASALIAVVDRRTRVVEVASAGHPAPLLLPPDPEVPLRLVARPVLGLGSGTAVATAVEVPAGTTLLLFTDGLVERRGTDLFESLDLLARTAGNGPLDLGLELWVDRLLSQLPEPGDDDRTVVAITVH</sequence>
<gene>
    <name evidence="7" type="ORF">GCM10009844_08020</name>
</gene>
<proteinExistence type="predicted"/>
<keyword evidence="2" id="KW-0716">Sensory transduction</keyword>
<dbReference type="InterPro" id="IPR013515">
    <property type="entry name" value="Phytochrome_cen-reg"/>
</dbReference>
<dbReference type="Gene3D" id="3.30.450.20">
    <property type="entry name" value="PAS domain"/>
    <property type="match status" value="1"/>
</dbReference>
<dbReference type="InterPro" id="IPR029016">
    <property type="entry name" value="GAF-like_dom_sf"/>
</dbReference>
<dbReference type="SUPFAM" id="SSF81606">
    <property type="entry name" value="PP2C-like"/>
    <property type="match status" value="1"/>
</dbReference>
<dbReference type="Gene3D" id="3.60.40.10">
    <property type="entry name" value="PPM-type phosphatase domain"/>
    <property type="match status" value="1"/>
</dbReference>
<dbReference type="SUPFAM" id="SSF55785">
    <property type="entry name" value="PYP-like sensor domain (PAS domain)"/>
    <property type="match status" value="1"/>
</dbReference>
<protein>
    <recommendedName>
        <fullName evidence="6">Phytochrome chromophore attachment site domain-containing protein</fullName>
    </recommendedName>
</protein>
<dbReference type="InterPro" id="IPR001932">
    <property type="entry name" value="PPM-type_phosphatase-like_dom"/>
</dbReference>
<dbReference type="PANTHER" id="PTHR43156:SF2">
    <property type="entry name" value="STAGE II SPORULATION PROTEIN E"/>
    <property type="match status" value="1"/>
</dbReference>
<dbReference type="SMART" id="SM00331">
    <property type="entry name" value="PP2C_SIG"/>
    <property type="match status" value="1"/>
</dbReference>
<accession>A0ABN2ZB84</accession>
<organism evidence="7 8">
    <name type="scientific">Nocardioides koreensis</name>
    <dbReference type="NCBI Taxonomy" id="433651"/>
    <lineage>
        <taxon>Bacteria</taxon>
        <taxon>Bacillati</taxon>
        <taxon>Actinomycetota</taxon>
        <taxon>Actinomycetes</taxon>
        <taxon>Propionibacteriales</taxon>
        <taxon>Nocardioidaceae</taxon>
        <taxon>Nocardioides</taxon>
    </lineage>
</organism>
<dbReference type="EMBL" id="BAAAQR010000002">
    <property type="protein sequence ID" value="GAA2139333.1"/>
    <property type="molecule type" value="Genomic_DNA"/>
</dbReference>
<dbReference type="Proteomes" id="UP001501771">
    <property type="component" value="Unassembled WGS sequence"/>
</dbReference>
<dbReference type="Pfam" id="PF00360">
    <property type="entry name" value="PHY"/>
    <property type="match status" value="1"/>
</dbReference>